<evidence type="ECO:0000256" key="7">
    <source>
        <dbReference type="ARBA" id="ARBA00022786"/>
    </source>
</evidence>
<evidence type="ECO:0000256" key="12">
    <source>
        <dbReference type="PROSITE-ProRule" id="PRU00175"/>
    </source>
</evidence>
<dbReference type="GO" id="GO:0005634">
    <property type="term" value="C:nucleus"/>
    <property type="evidence" value="ECO:0007669"/>
    <property type="project" value="UniProtKB-SubCell"/>
</dbReference>
<keyword evidence="8" id="KW-0862">Zinc</keyword>
<dbReference type="PROSITE" id="PS50089">
    <property type="entry name" value="ZF_RING_2"/>
    <property type="match status" value="2"/>
</dbReference>
<dbReference type="FunFam" id="2.30.280.10:FF:000001">
    <property type="entry name" value="E3 ubiquitin-protein ligase UHRF1 isoform 1"/>
    <property type="match status" value="1"/>
</dbReference>
<dbReference type="GO" id="GO:0003677">
    <property type="term" value="F:DNA binding"/>
    <property type="evidence" value="ECO:0007669"/>
    <property type="project" value="UniProtKB-KW"/>
</dbReference>
<name>A0A6G0VTR5_APHCR</name>
<organism evidence="18 19">
    <name type="scientific">Aphis craccivora</name>
    <name type="common">Cowpea aphid</name>
    <dbReference type="NCBI Taxonomy" id="307492"/>
    <lineage>
        <taxon>Eukaryota</taxon>
        <taxon>Metazoa</taxon>
        <taxon>Ecdysozoa</taxon>
        <taxon>Arthropoda</taxon>
        <taxon>Hexapoda</taxon>
        <taxon>Insecta</taxon>
        <taxon>Pterygota</taxon>
        <taxon>Neoptera</taxon>
        <taxon>Paraneoptera</taxon>
        <taxon>Hemiptera</taxon>
        <taxon>Sternorrhyncha</taxon>
        <taxon>Aphidomorpha</taxon>
        <taxon>Aphidoidea</taxon>
        <taxon>Aphididae</taxon>
        <taxon>Aphidini</taxon>
        <taxon>Aphis</taxon>
        <taxon>Aphis</taxon>
    </lineage>
</organism>
<dbReference type="EC" id="2.3.2.27" evidence="3"/>
<keyword evidence="4" id="KW-0808">Transferase</keyword>
<evidence type="ECO:0000256" key="13">
    <source>
        <dbReference type="PROSITE-ProRule" id="PRU00358"/>
    </source>
</evidence>
<feature type="domain" description="PHD-type" evidence="15">
    <location>
        <begin position="53"/>
        <end position="104"/>
    </location>
</feature>
<evidence type="ECO:0000256" key="2">
    <source>
        <dbReference type="ARBA" id="ARBA00004906"/>
    </source>
</evidence>
<feature type="domain" description="RING-type" evidence="16">
    <location>
        <begin position="56"/>
        <end position="102"/>
    </location>
</feature>
<dbReference type="InterPro" id="IPR019787">
    <property type="entry name" value="Znf_PHD-finger"/>
</dbReference>
<dbReference type="InterPro" id="IPR013083">
    <property type="entry name" value="Znf_RING/FYVE/PHD"/>
</dbReference>
<dbReference type="InterPro" id="IPR045134">
    <property type="entry name" value="UHRF1/2-like"/>
</dbReference>
<keyword evidence="11" id="KW-0131">Cell cycle</keyword>
<dbReference type="UniPathway" id="UPA00143"/>
<dbReference type="SUPFAM" id="SSF88697">
    <property type="entry name" value="PUA domain-like"/>
    <property type="match status" value="1"/>
</dbReference>
<dbReference type="GO" id="GO:0008270">
    <property type="term" value="F:zinc ion binding"/>
    <property type="evidence" value="ECO:0007669"/>
    <property type="project" value="UniProtKB-KW"/>
</dbReference>
<gene>
    <name evidence="18" type="ORF">FWK35_00029537</name>
</gene>
<evidence type="ECO:0000256" key="5">
    <source>
        <dbReference type="ARBA" id="ARBA00022723"/>
    </source>
</evidence>
<evidence type="ECO:0000256" key="1">
    <source>
        <dbReference type="ARBA" id="ARBA00000900"/>
    </source>
</evidence>
<dbReference type="Gene3D" id="3.30.40.10">
    <property type="entry name" value="Zinc/RING finger domain, C3HC4 (zinc finger)"/>
    <property type="match status" value="1"/>
</dbReference>
<evidence type="ECO:0000256" key="4">
    <source>
        <dbReference type="ARBA" id="ARBA00022679"/>
    </source>
</evidence>
<feature type="domain" description="YDG" evidence="17">
    <location>
        <begin position="153"/>
        <end position="316"/>
    </location>
</feature>
<dbReference type="Pfam" id="PF00628">
    <property type="entry name" value="PHD"/>
    <property type="match status" value="1"/>
</dbReference>
<dbReference type="OrthoDB" id="2270193at2759"/>
<comment type="pathway">
    <text evidence="2">Protein modification; protein ubiquitination.</text>
</comment>
<dbReference type="PROSITE" id="PS01359">
    <property type="entry name" value="ZF_PHD_1"/>
    <property type="match status" value="1"/>
</dbReference>
<feature type="domain" description="RING-type" evidence="16">
    <location>
        <begin position="441"/>
        <end position="480"/>
    </location>
</feature>
<dbReference type="InterPro" id="IPR003105">
    <property type="entry name" value="SRA_YDG"/>
</dbReference>
<dbReference type="SMART" id="SM00466">
    <property type="entry name" value="SRA"/>
    <property type="match status" value="1"/>
</dbReference>
<comment type="subcellular location">
    <subcellularLocation>
        <location evidence="13">Nucleus</location>
    </subcellularLocation>
</comment>
<evidence type="ECO:0000259" key="15">
    <source>
        <dbReference type="PROSITE" id="PS50016"/>
    </source>
</evidence>
<evidence type="ECO:0000313" key="18">
    <source>
        <dbReference type="EMBL" id="KAF0709677.1"/>
    </source>
</evidence>
<dbReference type="InterPro" id="IPR001965">
    <property type="entry name" value="Znf_PHD"/>
</dbReference>
<dbReference type="GO" id="GO:0044027">
    <property type="term" value="P:negative regulation of gene expression via chromosomal CpG island methylation"/>
    <property type="evidence" value="ECO:0007669"/>
    <property type="project" value="TreeGrafter"/>
</dbReference>
<dbReference type="SUPFAM" id="SSF57903">
    <property type="entry name" value="FYVE/PHD zinc finger"/>
    <property type="match status" value="1"/>
</dbReference>
<dbReference type="GO" id="GO:0061630">
    <property type="term" value="F:ubiquitin protein ligase activity"/>
    <property type="evidence" value="ECO:0007669"/>
    <property type="project" value="UniProtKB-EC"/>
</dbReference>
<dbReference type="InterPro" id="IPR019786">
    <property type="entry name" value="Zinc_finger_PHD-type_CS"/>
</dbReference>
<dbReference type="SMART" id="SM00184">
    <property type="entry name" value="RING"/>
    <property type="match status" value="2"/>
</dbReference>
<dbReference type="InterPro" id="IPR001841">
    <property type="entry name" value="Znf_RING"/>
</dbReference>
<dbReference type="PROSITE" id="PS51015">
    <property type="entry name" value="YDG"/>
    <property type="match status" value="1"/>
</dbReference>
<dbReference type="InterPro" id="IPR017907">
    <property type="entry name" value="Znf_RING_CS"/>
</dbReference>
<keyword evidence="6 12" id="KW-0863">Zinc-finger</keyword>
<evidence type="ECO:0000256" key="3">
    <source>
        <dbReference type="ARBA" id="ARBA00012483"/>
    </source>
</evidence>
<evidence type="ECO:0000256" key="14">
    <source>
        <dbReference type="SAM" id="MobiDB-lite"/>
    </source>
</evidence>
<evidence type="ECO:0000256" key="11">
    <source>
        <dbReference type="ARBA" id="ARBA00023306"/>
    </source>
</evidence>
<dbReference type="CDD" id="cd15525">
    <property type="entry name" value="PHD_UHRF1_2"/>
    <property type="match status" value="1"/>
</dbReference>
<dbReference type="SUPFAM" id="SSF57850">
    <property type="entry name" value="RING/U-box"/>
    <property type="match status" value="1"/>
</dbReference>
<feature type="compositionally biased region" description="Basic and acidic residues" evidence="14">
    <location>
        <begin position="374"/>
        <end position="388"/>
    </location>
</feature>
<comment type="catalytic activity">
    <reaction evidence="1">
        <text>S-ubiquitinyl-[E2 ubiquitin-conjugating enzyme]-L-cysteine + [acceptor protein]-L-lysine = [E2 ubiquitin-conjugating enzyme]-L-cysteine + N(6)-ubiquitinyl-[acceptor protein]-L-lysine.</text>
        <dbReference type="EC" id="2.3.2.27"/>
    </reaction>
</comment>
<dbReference type="Gene3D" id="2.30.30.1150">
    <property type="match status" value="1"/>
</dbReference>
<dbReference type="Pfam" id="PF02182">
    <property type="entry name" value="SAD_SRA"/>
    <property type="match status" value="1"/>
</dbReference>
<dbReference type="FunFam" id="3.30.40.10:FF:000066">
    <property type="entry name" value="E3 ubiquitin-protein ligase UHRF2 isoform X1"/>
    <property type="match status" value="1"/>
</dbReference>
<dbReference type="InterPro" id="IPR015947">
    <property type="entry name" value="PUA-like_sf"/>
</dbReference>
<keyword evidence="5" id="KW-0479">Metal-binding</keyword>
<dbReference type="PROSITE" id="PS00518">
    <property type="entry name" value="ZF_RING_1"/>
    <property type="match status" value="1"/>
</dbReference>
<dbReference type="PANTHER" id="PTHR14140">
    <property type="entry name" value="E3 UBIQUITIN-PROTEIN LIGASE UHRF-RELATED"/>
    <property type="match status" value="1"/>
</dbReference>
<accession>A0A6G0VTR5</accession>
<dbReference type="InterPro" id="IPR011011">
    <property type="entry name" value="Znf_FYVE_PHD"/>
</dbReference>
<keyword evidence="19" id="KW-1185">Reference proteome</keyword>
<dbReference type="EMBL" id="VUJU01011865">
    <property type="protein sequence ID" value="KAF0709677.1"/>
    <property type="molecule type" value="Genomic_DNA"/>
</dbReference>
<feature type="region of interest" description="Disordered" evidence="14">
    <location>
        <begin position="356"/>
        <end position="388"/>
    </location>
</feature>
<evidence type="ECO:0000256" key="9">
    <source>
        <dbReference type="ARBA" id="ARBA00023125"/>
    </source>
</evidence>
<dbReference type="AlphaFoldDB" id="A0A6G0VTR5"/>
<evidence type="ECO:0000256" key="6">
    <source>
        <dbReference type="ARBA" id="ARBA00022771"/>
    </source>
</evidence>
<evidence type="ECO:0000259" key="16">
    <source>
        <dbReference type="PROSITE" id="PS50089"/>
    </source>
</evidence>
<evidence type="ECO:0000259" key="17">
    <source>
        <dbReference type="PROSITE" id="PS51015"/>
    </source>
</evidence>
<dbReference type="PANTHER" id="PTHR14140:SF45">
    <property type="entry name" value="RING-TYPE E3 UBIQUITIN TRANSFERASE"/>
    <property type="match status" value="1"/>
</dbReference>
<dbReference type="SMART" id="SM00249">
    <property type="entry name" value="PHD"/>
    <property type="match status" value="1"/>
</dbReference>
<proteinExistence type="predicted"/>
<dbReference type="Gene3D" id="2.30.280.10">
    <property type="entry name" value="SRA-YDG"/>
    <property type="match status" value="1"/>
</dbReference>
<sequence length="515" mass="58022">MFLDDILKIKPYKLVAERTEEDDAIMQTMPTVERARALRCIKCKDNINKLCVDCGCNICGGKDDEDKQILCDECNDGFHITCLSPPLTEIPEDDEWFCPTCKNDENEIVKAGGKLKATKKKTLASTSKRDWGKGMACVGRTKTCNIVPPNHFGAIPGVEVGTTWLFRVQVSESGVHRPPVGGIHGRDNQGAFSIVLSGGYEDDIDKGDEFMYTGSGGRDLSGNKRTALQSCDQQLTRYNRALALNCNVEINDEGGAKAVDWKKGKPVRVVRNYKLRKHSKYAPEVGNRYDGIYKVTKYYPETGKSGFIIWRFVLKRDDPAPAPWTAKGKKRIAQLGLEIIYPENYIPSTGLGNTKLSGSNKKRTLQDTVVDNNETEKHLPKRKDEEKGSKKKAKIPYKLELVAEELIKADAVNKKYWDYCKEFLKDGKKAFLDGVEVTFMCICCQDIVYEPITLKCSHNICKGCLKRSFASKVYQCPSCRAELGKNYLININIKLANTLLYFFPGYIYSRQYFCL</sequence>
<evidence type="ECO:0000313" key="19">
    <source>
        <dbReference type="Proteomes" id="UP000478052"/>
    </source>
</evidence>
<dbReference type="Proteomes" id="UP000478052">
    <property type="component" value="Unassembled WGS sequence"/>
</dbReference>
<reference evidence="18 19" key="1">
    <citation type="submission" date="2019-08" db="EMBL/GenBank/DDBJ databases">
        <title>Whole genome of Aphis craccivora.</title>
        <authorList>
            <person name="Voronova N.V."/>
            <person name="Shulinski R.S."/>
            <person name="Bandarenka Y.V."/>
            <person name="Zhorov D.G."/>
            <person name="Warner D."/>
        </authorList>
    </citation>
    <scope>NUCLEOTIDE SEQUENCE [LARGE SCALE GENOMIC DNA]</scope>
    <source>
        <strain evidence="18">180601</strain>
        <tissue evidence="18">Whole Body</tissue>
    </source>
</reference>
<evidence type="ECO:0000256" key="8">
    <source>
        <dbReference type="ARBA" id="ARBA00022833"/>
    </source>
</evidence>
<evidence type="ECO:0000256" key="10">
    <source>
        <dbReference type="ARBA" id="ARBA00023242"/>
    </source>
</evidence>
<dbReference type="GO" id="GO:0016567">
    <property type="term" value="P:protein ubiquitination"/>
    <property type="evidence" value="ECO:0007669"/>
    <property type="project" value="UniProtKB-UniPathway"/>
</dbReference>
<protein>
    <recommendedName>
        <fullName evidence="3">RING-type E3 ubiquitin transferase</fullName>
        <ecNumber evidence="3">2.3.2.27</ecNumber>
    </recommendedName>
</protein>
<keyword evidence="7" id="KW-0833">Ubl conjugation pathway</keyword>
<comment type="caution">
    <text evidence="18">The sequence shown here is derived from an EMBL/GenBank/DDBJ whole genome shotgun (WGS) entry which is preliminary data.</text>
</comment>
<dbReference type="InterPro" id="IPR036987">
    <property type="entry name" value="SRA-YDG_sf"/>
</dbReference>
<keyword evidence="10 13" id="KW-0539">Nucleus</keyword>
<keyword evidence="9" id="KW-0238">DNA-binding</keyword>
<dbReference type="PROSITE" id="PS50016">
    <property type="entry name" value="ZF_PHD_2"/>
    <property type="match status" value="1"/>
</dbReference>